<dbReference type="AlphaFoldDB" id="A0AAV7YZI6"/>
<gene>
    <name evidence="2" type="ORF">M0812_22737</name>
</gene>
<dbReference type="GO" id="GO:0003924">
    <property type="term" value="F:GTPase activity"/>
    <property type="evidence" value="ECO:0007669"/>
    <property type="project" value="InterPro"/>
</dbReference>
<dbReference type="SMART" id="SM00176">
    <property type="entry name" value="RAN"/>
    <property type="match status" value="1"/>
</dbReference>
<dbReference type="PANTHER" id="PTHR47978">
    <property type="match status" value="1"/>
</dbReference>
<dbReference type="EMBL" id="JANTQA010000047">
    <property type="protein sequence ID" value="KAJ3433770.1"/>
    <property type="molecule type" value="Genomic_DNA"/>
</dbReference>
<dbReference type="PROSITE" id="PS51419">
    <property type="entry name" value="RAB"/>
    <property type="match status" value="1"/>
</dbReference>
<dbReference type="NCBIfam" id="TIGR00231">
    <property type="entry name" value="small_GTP"/>
    <property type="match status" value="1"/>
</dbReference>
<proteinExistence type="predicted"/>
<dbReference type="Gene3D" id="3.40.50.300">
    <property type="entry name" value="P-loop containing nucleotide triphosphate hydrolases"/>
    <property type="match status" value="1"/>
</dbReference>
<evidence type="ECO:0000313" key="3">
    <source>
        <dbReference type="Proteomes" id="UP001146793"/>
    </source>
</evidence>
<accession>A0AAV7YZI6</accession>
<dbReference type="Pfam" id="PF00071">
    <property type="entry name" value="Ras"/>
    <property type="match status" value="1"/>
</dbReference>
<protein>
    <submittedName>
        <fullName evidence="2">Ras and ef-hand domain-containing protein</fullName>
    </submittedName>
</protein>
<dbReference type="InterPro" id="IPR005225">
    <property type="entry name" value="Small_GTP-bd"/>
</dbReference>
<dbReference type="InterPro" id="IPR001806">
    <property type="entry name" value="Small_GTPase"/>
</dbReference>
<dbReference type="CDD" id="cd01860">
    <property type="entry name" value="Rab5_related"/>
    <property type="match status" value="1"/>
</dbReference>
<dbReference type="InterPro" id="IPR027417">
    <property type="entry name" value="P-loop_NTPase"/>
</dbReference>
<dbReference type="PROSITE" id="PS51420">
    <property type="entry name" value="RHO"/>
    <property type="match status" value="1"/>
</dbReference>
<dbReference type="GO" id="GO:0005525">
    <property type="term" value="F:GTP binding"/>
    <property type="evidence" value="ECO:0007669"/>
    <property type="project" value="InterPro"/>
</dbReference>
<dbReference type="FunFam" id="3.40.50.300:FF:000823">
    <property type="entry name" value="Small GTPase RAB, putative"/>
    <property type="match status" value="1"/>
</dbReference>
<reference evidence="2" key="1">
    <citation type="submission" date="2022-08" db="EMBL/GenBank/DDBJ databases">
        <title>Novel sulphate-reducing endosymbionts in the free-living metamonad Anaeramoeba.</title>
        <authorList>
            <person name="Jerlstrom-Hultqvist J."/>
            <person name="Cepicka I."/>
            <person name="Gallot-Lavallee L."/>
            <person name="Salas-Leiva D."/>
            <person name="Curtis B.A."/>
            <person name="Zahonova K."/>
            <person name="Pipaliya S."/>
            <person name="Dacks J."/>
            <person name="Roger A.J."/>
        </authorList>
    </citation>
    <scope>NUCLEOTIDE SEQUENCE</scope>
    <source>
        <strain evidence="2">Busselton2</strain>
    </source>
</reference>
<dbReference type="SUPFAM" id="SSF52540">
    <property type="entry name" value="P-loop containing nucleoside triphosphate hydrolases"/>
    <property type="match status" value="1"/>
</dbReference>
<dbReference type="SMART" id="SM00173">
    <property type="entry name" value="RAS"/>
    <property type="match status" value="1"/>
</dbReference>
<dbReference type="Proteomes" id="UP001146793">
    <property type="component" value="Unassembled WGS sequence"/>
</dbReference>
<sequence>MSQESEKKEEKETFQFKIVFLGESAVGKSSVVIRFVRNSFSEKIESTIGATYTNTEVSLDDYIAKLQIWDTAGQERYHSLTPMYYRNSVGAFIVYDVTSADSFVRAQDWVHELRSQGTKNVKIMLLGNKIDLQERVVKEEVAMKYAEESNLLYAECSAKSGLGVNAAFLKLAKSIPKEMAEVIINDVEYSESEDEIRIDKKKRKNKSNKGCC</sequence>
<dbReference type="SMART" id="SM00175">
    <property type="entry name" value="RAB"/>
    <property type="match status" value="1"/>
</dbReference>
<dbReference type="PRINTS" id="PR00449">
    <property type="entry name" value="RASTRNSFRMNG"/>
</dbReference>
<organism evidence="2 3">
    <name type="scientific">Anaeramoeba flamelloides</name>
    <dbReference type="NCBI Taxonomy" id="1746091"/>
    <lineage>
        <taxon>Eukaryota</taxon>
        <taxon>Metamonada</taxon>
        <taxon>Anaeramoebidae</taxon>
        <taxon>Anaeramoeba</taxon>
    </lineage>
</organism>
<keyword evidence="1" id="KW-0547">Nucleotide-binding</keyword>
<comment type="caution">
    <text evidence="2">The sequence shown here is derived from an EMBL/GenBank/DDBJ whole genome shotgun (WGS) entry which is preliminary data.</text>
</comment>
<evidence type="ECO:0000313" key="2">
    <source>
        <dbReference type="EMBL" id="KAJ3433770.1"/>
    </source>
</evidence>
<dbReference type="SMART" id="SM00174">
    <property type="entry name" value="RHO"/>
    <property type="match status" value="1"/>
</dbReference>
<dbReference type="PROSITE" id="PS51421">
    <property type="entry name" value="RAS"/>
    <property type="match status" value="1"/>
</dbReference>
<evidence type="ECO:0000256" key="1">
    <source>
        <dbReference type="ARBA" id="ARBA00022741"/>
    </source>
</evidence>
<name>A0AAV7YZI6_9EUKA</name>